<dbReference type="Gene3D" id="2.60.120.920">
    <property type="match status" value="1"/>
</dbReference>
<comment type="caution">
    <text evidence="1">The sequence shown here is derived from an EMBL/GenBank/DDBJ whole genome shotgun (WGS) entry which is preliminary data.</text>
</comment>
<dbReference type="SUPFAM" id="SSF49899">
    <property type="entry name" value="Concanavalin A-like lectins/glucanases"/>
    <property type="match status" value="1"/>
</dbReference>
<sequence>MRIIRSFHFQAKKKTKKRILNKDIPKQPDWIVAVPLSKARIQTDWRKGRIGKGLTRVNCKTIKMIHTTESVSSVAELDLLLTSGKHAFAIMWPSNQYRNSNAFFSIGLSNGELDSLDGIESRFIVGRTKSSVAFDLIGKTIFHNNQIVKHYPGHMKEESCLPTLLYMYVDIDRSMLSFGCEKHFWGEALNLRLLGTKVHGFLPVLSACGVTGSVMLFYKGQFD</sequence>
<organism evidence="1 2">
    <name type="scientific">Dimorphilus gyrociliatus</name>
    <dbReference type="NCBI Taxonomy" id="2664684"/>
    <lineage>
        <taxon>Eukaryota</taxon>
        <taxon>Metazoa</taxon>
        <taxon>Spiralia</taxon>
        <taxon>Lophotrochozoa</taxon>
        <taxon>Annelida</taxon>
        <taxon>Polychaeta</taxon>
        <taxon>Polychaeta incertae sedis</taxon>
        <taxon>Dinophilidae</taxon>
        <taxon>Dimorphilus</taxon>
    </lineage>
</organism>
<dbReference type="EMBL" id="CAJFCJ010000018">
    <property type="protein sequence ID" value="CAD5122629.1"/>
    <property type="molecule type" value="Genomic_DNA"/>
</dbReference>
<reference evidence="1 2" key="1">
    <citation type="submission" date="2020-08" db="EMBL/GenBank/DDBJ databases">
        <authorList>
            <person name="Hejnol A."/>
        </authorList>
    </citation>
    <scope>NUCLEOTIDE SEQUENCE [LARGE SCALE GENOMIC DNA]</scope>
</reference>
<dbReference type="AlphaFoldDB" id="A0A7I8W4M7"/>
<name>A0A7I8W4M7_9ANNE</name>
<dbReference type="Proteomes" id="UP000549394">
    <property type="component" value="Unassembled WGS sequence"/>
</dbReference>
<dbReference type="InterPro" id="IPR013320">
    <property type="entry name" value="ConA-like_dom_sf"/>
</dbReference>
<gene>
    <name evidence="1" type="ORF">DGYR_LOCUS10419</name>
</gene>
<evidence type="ECO:0000313" key="2">
    <source>
        <dbReference type="Proteomes" id="UP000549394"/>
    </source>
</evidence>
<keyword evidence="2" id="KW-1185">Reference proteome</keyword>
<accession>A0A7I8W4M7</accession>
<protein>
    <submittedName>
        <fullName evidence="1">DgyrCDS11038</fullName>
    </submittedName>
</protein>
<proteinExistence type="predicted"/>
<dbReference type="InterPro" id="IPR043136">
    <property type="entry name" value="B30.2/SPRY_sf"/>
</dbReference>
<evidence type="ECO:0000313" key="1">
    <source>
        <dbReference type="EMBL" id="CAD5122629.1"/>
    </source>
</evidence>